<dbReference type="InterPro" id="IPR011006">
    <property type="entry name" value="CheY-like_superfamily"/>
</dbReference>
<evidence type="ECO:0000259" key="9">
    <source>
        <dbReference type="PROSITE" id="PS51755"/>
    </source>
</evidence>
<reference evidence="11" key="1">
    <citation type="submission" date="2012-06" db="EMBL/GenBank/DDBJ databases">
        <title>Complete sequence of chromosome of Desulfomonile tiedjei DSM 6799.</title>
        <authorList>
            <person name="Lucas S."/>
            <person name="Copeland A."/>
            <person name="Lapidus A."/>
            <person name="Glavina del Rio T."/>
            <person name="Dalin E."/>
            <person name="Tice H."/>
            <person name="Bruce D."/>
            <person name="Goodwin L."/>
            <person name="Pitluck S."/>
            <person name="Peters L."/>
            <person name="Ovchinnikova G."/>
            <person name="Zeytun A."/>
            <person name="Lu M."/>
            <person name="Kyrpides N."/>
            <person name="Mavromatis K."/>
            <person name="Ivanova N."/>
            <person name="Brettin T."/>
            <person name="Detter J.C."/>
            <person name="Han C."/>
            <person name="Larimer F."/>
            <person name="Land M."/>
            <person name="Hauser L."/>
            <person name="Markowitz V."/>
            <person name="Cheng J.-F."/>
            <person name="Hugenholtz P."/>
            <person name="Woyke T."/>
            <person name="Wu D."/>
            <person name="Spring S."/>
            <person name="Schroeder M."/>
            <person name="Brambilla E."/>
            <person name="Klenk H.-P."/>
            <person name="Eisen J.A."/>
        </authorList>
    </citation>
    <scope>NUCLEOTIDE SEQUENCE [LARGE SCALE GENOMIC DNA]</scope>
    <source>
        <strain evidence="11">ATCC 49306 / DSM 6799 / DCB-1</strain>
    </source>
</reference>
<accession>I4C9E3</accession>
<dbReference type="GO" id="GO:0000976">
    <property type="term" value="F:transcription cis-regulatory region binding"/>
    <property type="evidence" value="ECO:0007669"/>
    <property type="project" value="TreeGrafter"/>
</dbReference>
<evidence type="ECO:0000259" key="8">
    <source>
        <dbReference type="PROSITE" id="PS50110"/>
    </source>
</evidence>
<evidence type="ECO:0000256" key="1">
    <source>
        <dbReference type="ARBA" id="ARBA00022553"/>
    </source>
</evidence>
<proteinExistence type="predicted"/>
<dbReference type="SMART" id="SM00862">
    <property type="entry name" value="Trans_reg_C"/>
    <property type="match status" value="1"/>
</dbReference>
<dbReference type="STRING" id="706587.Desti_3534"/>
<gene>
    <name evidence="10" type="ordered locus">Desti_3534</name>
</gene>
<dbReference type="HOGENOM" id="CLU_000445_30_4_7"/>
<evidence type="ECO:0000256" key="5">
    <source>
        <dbReference type="ARBA" id="ARBA00023163"/>
    </source>
</evidence>
<dbReference type="Gene3D" id="1.10.10.10">
    <property type="entry name" value="Winged helix-like DNA-binding domain superfamily/Winged helix DNA-binding domain"/>
    <property type="match status" value="1"/>
</dbReference>
<protein>
    <submittedName>
        <fullName evidence="10">Response regulator with CheY-like receiver domain and winged-helix DNA-binding domain</fullName>
    </submittedName>
</protein>
<keyword evidence="3" id="KW-0805">Transcription regulation</keyword>
<dbReference type="PROSITE" id="PS51755">
    <property type="entry name" value="OMPR_PHOB"/>
    <property type="match status" value="1"/>
</dbReference>
<dbReference type="PROSITE" id="PS50110">
    <property type="entry name" value="RESPONSE_REGULATORY"/>
    <property type="match status" value="1"/>
</dbReference>
<keyword evidence="4 7" id="KW-0238">DNA-binding</keyword>
<dbReference type="PANTHER" id="PTHR48111">
    <property type="entry name" value="REGULATOR OF RPOS"/>
    <property type="match status" value="1"/>
</dbReference>
<dbReference type="EMBL" id="CP003360">
    <property type="protein sequence ID" value="AFM26184.1"/>
    <property type="molecule type" value="Genomic_DNA"/>
</dbReference>
<feature type="modified residue" description="4-aspartylphosphate" evidence="6">
    <location>
        <position position="54"/>
    </location>
</feature>
<dbReference type="SUPFAM" id="SSF52172">
    <property type="entry name" value="CheY-like"/>
    <property type="match status" value="1"/>
</dbReference>
<dbReference type="Proteomes" id="UP000006055">
    <property type="component" value="Chromosome"/>
</dbReference>
<dbReference type="AlphaFoldDB" id="I4C9E3"/>
<dbReference type="InterPro" id="IPR001867">
    <property type="entry name" value="OmpR/PhoB-type_DNA-bd"/>
</dbReference>
<keyword evidence="2" id="KW-0902">Two-component regulatory system</keyword>
<dbReference type="eggNOG" id="COG0745">
    <property type="taxonomic scope" value="Bacteria"/>
</dbReference>
<dbReference type="GO" id="GO:0005829">
    <property type="term" value="C:cytosol"/>
    <property type="evidence" value="ECO:0007669"/>
    <property type="project" value="TreeGrafter"/>
</dbReference>
<dbReference type="SUPFAM" id="SSF46894">
    <property type="entry name" value="C-terminal effector domain of the bipartite response regulators"/>
    <property type="match status" value="1"/>
</dbReference>
<dbReference type="FunFam" id="3.40.50.2300:FF:000001">
    <property type="entry name" value="DNA-binding response regulator PhoB"/>
    <property type="match status" value="1"/>
</dbReference>
<evidence type="ECO:0000256" key="2">
    <source>
        <dbReference type="ARBA" id="ARBA00023012"/>
    </source>
</evidence>
<feature type="domain" description="OmpR/PhoB-type" evidence="9">
    <location>
        <begin position="127"/>
        <end position="226"/>
    </location>
</feature>
<dbReference type="PANTHER" id="PTHR48111:SF59">
    <property type="entry name" value="TRANSCRIPTIONAL REGULATORY PROTEIN BAER"/>
    <property type="match status" value="1"/>
</dbReference>
<evidence type="ECO:0000256" key="3">
    <source>
        <dbReference type="ARBA" id="ARBA00023015"/>
    </source>
</evidence>
<dbReference type="KEGG" id="dti:Desti_3534"/>
<dbReference type="Gene3D" id="3.40.50.2300">
    <property type="match status" value="1"/>
</dbReference>
<organism evidence="10 11">
    <name type="scientific">Desulfomonile tiedjei (strain ATCC 49306 / DSM 6799 / DCB-1)</name>
    <dbReference type="NCBI Taxonomy" id="706587"/>
    <lineage>
        <taxon>Bacteria</taxon>
        <taxon>Pseudomonadati</taxon>
        <taxon>Thermodesulfobacteriota</taxon>
        <taxon>Desulfomonilia</taxon>
        <taxon>Desulfomonilales</taxon>
        <taxon>Desulfomonilaceae</taxon>
        <taxon>Desulfomonile</taxon>
    </lineage>
</organism>
<evidence type="ECO:0000313" key="11">
    <source>
        <dbReference type="Proteomes" id="UP000006055"/>
    </source>
</evidence>
<evidence type="ECO:0000313" key="10">
    <source>
        <dbReference type="EMBL" id="AFM26184.1"/>
    </source>
</evidence>
<sequence>MAGRNVLIVEDESKIAELLRDYLIAAGFVVTIVGRGDLAAGEVRKTSPALVLLDIMLPGMDGMDVCREIRRFSTVPIIMLTARVEEIDRVIGLELGADDYVCKPFSPREIVARVKAVLRRTQPEPGEPKLEVGPILMDCDTREVTLRGIPVSLTPSEFALLKALMERPNRVFTRGELLNLVQGYNFDGYERTIDSHIKNLRKKMAENFADQELISTVHGVGYKLAVVDRVPGGDG</sequence>
<dbReference type="Pfam" id="PF00486">
    <property type="entry name" value="Trans_reg_C"/>
    <property type="match status" value="1"/>
</dbReference>
<dbReference type="Gene3D" id="6.10.250.690">
    <property type="match status" value="1"/>
</dbReference>
<dbReference type="InterPro" id="IPR036388">
    <property type="entry name" value="WH-like_DNA-bd_sf"/>
</dbReference>
<evidence type="ECO:0000256" key="7">
    <source>
        <dbReference type="PROSITE-ProRule" id="PRU01091"/>
    </source>
</evidence>
<dbReference type="GO" id="GO:0006355">
    <property type="term" value="P:regulation of DNA-templated transcription"/>
    <property type="evidence" value="ECO:0007669"/>
    <property type="project" value="InterPro"/>
</dbReference>
<keyword evidence="1 6" id="KW-0597">Phosphoprotein</keyword>
<dbReference type="CDD" id="cd00383">
    <property type="entry name" value="trans_reg_C"/>
    <property type="match status" value="1"/>
</dbReference>
<dbReference type="Pfam" id="PF00072">
    <property type="entry name" value="Response_reg"/>
    <property type="match status" value="1"/>
</dbReference>
<keyword evidence="11" id="KW-1185">Reference proteome</keyword>
<dbReference type="InterPro" id="IPR001789">
    <property type="entry name" value="Sig_transdc_resp-reg_receiver"/>
</dbReference>
<dbReference type="GO" id="GO:0032993">
    <property type="term" value="C:protein-DNA complex"/>
    <property type="evidence" value="ECO:0007669"/>
    <property type="project" value="TreeGrafter"/>
</dbReference>
<evidence type="ECO:0000256" key="4">
    <source>
        <dbReference type="ARBA" id="ARBA00023125"/>
    </source>
</evidence>
<feature type="DNA-binding region" description="OmpR/PhoB-type" evidence="7">
    <location>
        <begin position="127"/>
        <end position="226"/>
    </location>
</feature>
<evidence type="ECO:0000256" key="6">
    <source>
        <dbReference type="PROSITE-ProRule" id="PRU00169"/>
    </source>
</evidence>
<name>I4C9E3_DESTA</name>
<dbReference type="InterPro" id="IPR016032">
    <property type="entry name" value="Sig_transdc_resp-reg_C-effctor"/>
</dbReference>
<dbReference type="InterPro" id="IPR039420">
    <property type="entry name" value="WalR-like"/>
</dbReference>
<dbReference type="SMART" id="SM00448">
    <property type="entry name" value="REC"/>
    <property type="match status" value="1"/>
</dbReference>
<dbReference type="GO" id="GO:0000156">
    <property type="term" value="F:phosphorelay response regulator activity"/>
    <property type="evidence" value="ECO:0007669"/>
    <property type="project" value="TreeGrafter"/>
</dbReference>
<feature type="domain" description="Response regulatory" evidence="8">
    <location>
        <begin position="5"/>
        <end position="118"/>
    </location>
</feature>
<keyword evidence="5" id="KW-0804">Transcription</keyword>